<sequence>MLSIRLSNDEMTRNLDIALLRAFVAVADHGSMTAAGRMLHLTQGAISQQIGRLEAQAGPLFARDHRALRLTTEGERWLGPSRHLLAVHDALRDEMKGGTIEGSVRLGAPQDLVAARLGPILKGFSLDHPRVELTLVCATSTELLRTLKRGEVDIALVEELPGAARGECLAVERLVWVGARGGTAFRRSRLPVSLVDEACVFRPAVLDALRKCGRPWRTVFESGSIDATAATVRADLAVTASLASTVPSEFDILAPECGLPELPAFAIHLHVAGGPASAAALALGRSIREDFARGPDVVRVLQDGTAKARRGRLVPQA</sequence>
<dbReference type="PROSITE" id="PS50931">
    <property type="entry name" value="HTH_LYSR"/>
    <property type="match status" value="1"/>
</dbReference>
<dbReference type="Pfam" id="PF00126">
    <property type="entry name" value="HTH_1"/>
    <property type="match status" value="1"/>
</dbReference>
<evidence type="ECO:0000256" key="4">
    <source>
        <dbReference type="ARBA" id="ARBA00023163"/>
    </source>
</evidence>
<gene>
    <name evidence="6" type="ORF">BKK80_30370</name>
</gene>
<keyword evidence="7" id="KW-1185">Reference proteome</keyword>
<dbReference type="Gene3D" id="1.10.10.10">
    <property type="entry name" value="Winged helix-like DNA-binding domain superfamily/Winged helix DNA-binding domain"/>
    <property type="match status" value="1"/>
</dbReference>
<dbReference type="SUPFAM" id="SSF53850">
    <property type="entry name" value="Periplasmic binding protein-like II"/>
    <property type="match status" value="1"/>
</dbReference>
<dbReference type="PANTHER" id="PTHR30579:SF7">
    <property type="entry name" value="HTH-TYPE TRANSCRIPTIONAL REGULATOR LRHA-RELATED"/>
    <property type="match status" value="1"/>
</dbReference>
<evidence type="ECO:0000313" key="7">
    <source>
        <dbReference type="Proteomes" id="UP000177515"/>
    </source>
</evidence>
<feature type="domain" description="HTH lysR-type" evidence="5">
    <location>
        <begin position="15"/>
        <end position="71"/>
    </location>
</feature>
<evidence type="ECO:0000256" key="1">
    <source>
        <dbReference type="ARBA" id="ARBA00009437"/>
    </source>
</evidence>
<dbReference type="Pfam" id="PF03466">
    <property type="entry name" value="LysR_substrate"/>
    <property type="match status" value="1"/>
</dbReference>
<dbReference type="InterPro" id="IPR005119">
    <property type="entry name" value="LysR_subst-bd"/>
</dbReference>
<reference evidence="6 7" key="1">
    <citation type="submission" date="2016-10" db="EMBL/GenBank/DDBJ databases">
        <title>Complete genome sequences of three Cupriavidus strains isolated from various Malaysian environments.</title>
        <authorList>
            <person name="Abdullah A.A.-A."/>
            <person name="Shafie N.A.H."/>
            <person name="Lau N.S."/>
        </authorList>
    </citation>
    <scope>NUCLEOTIDE SEQUENCE [LARGE SCALE GENOMIC DNA]</scope>
    <source>
        <strain evidence="6 7">USMAA1020</strain>
    </source>
</reference>
<evidence type="ECO:0000259" key="5">
    <source>
        <dbReference type="PROSITE" id="PS50931"/>
    </source>
</evidence>
<evidence type="ECO:0000313" key="6">
    <source>
        <dbReference type="EMBL" id="AOZ09977.1"/>
    </source>
</evidence>
<evidence type="ECO:0000256" key="2">
    <source>
        <dbReference type="ARBA" id="ARBA00023015"/>
    </source>
</evidence>
<name>A0ABM6FDW9_9BURK</name>
<dbReference type="InterPro" id="IPR050176">
    <property type="entry name" value="LTTR"/>
</dbReference>
<organism evidence="6 7">
    <name type="scientific">Cupriavidus malaysiensis</name>
    <dbReference type="NCBI Taxonomy" id="367825"/>
    <lineage>
        <taxon>Bacteria</taxon>
        <taxon>Pseudomonadati</taxon>
        <taxon>Pseudomonadota</taxon>
        <taxon>Betaproteobacteria</taxon>
        <taxon>Burkholderiales</taxon>
        <taxon>Burkholderiaceae</taxon>
        <taxon>Cupriavidus</taxon>
    </lineage>
</organism>
<comment type="similarity">
    <text evidence="1">Belongs to the LysR transcriptional regulatory family.</text>
</comment>
<protein>
    <submittedName>
        <fullName evidence="6">LysR family transcriptional regulator</fullName>
    </submittedName>
</protein>
<keyword evidence="2" id="KW-0805">Transcription regulation</keyword>
<dbReference type="Proteomes" id="UP000177515">
    <property type="component" value="Chromosome 2"/>
</dbReference>
<dbReference type="SUPFAM" id="SSF46785">
    <property type="entry name" value="Winged helix' DNA-binding domain"/>
    <property type="match status" value="1"/>
</dbReference>
<dbReference type="EMBL" id="CP017755">
    <property type="protein sequence ID" value="AOZ09977.1"/>
    <property type="molecule type" value="Genomic_DNA"/>
</dbReference>
<dbReference type="PANTHER" id="PTHR30579">
    <property type="entry name" value="TRANSCRIPTIONAL REGULATOR"/>
    <property type="match status" value="1"/>
</dbReference>
<dbReference type="InterPro" id="IPR036390">
    <property type="entry name" value="WH_DNA-bd_sf"/>
</dbReference>
<dbReference type="InterPro" id="IPR036388">
    <property type="entry name" value="WH-like_DNA-bd_sf"/>
</dbReference>
<dbReference type="Gene3D" id="3.40.190.10">
    <property type="entry name" value="Periplasmic binding protein-like II"/>
    <property type="match status" value="2"/>
</dbReference>
<dbReference type="InterPro" id="IPR000847">
    <property type="entry name" value="LysR_HTH_N"/>
</dbReference>
<keyword evidence="4" id="KW-0804">Transcription</keyword>
<keyword evidence="3" id="KW-0238">DNA-binding</keyword>
<proteinExistence type="inferred from homology"/>
<evidence type="ECO:0000256" key="3">
    <source>
        <dbReference type="ARBA" id="ARBA00023125"/>
    </source>
</evidence>
<accession>A0ABM6FDW9</accession>